<dbReference type="OrthoDB" id="9803659at2"/>
<dbReference type="InterPro" id="IPR047057">
    <property type="entry name" value="MerR_fam"/>
</dbReference>
<feature type="domain" description="HTH merR-type" evidence="2">
    <location>
        <begin position="4"/>
        <end position="71"/>
    </location>
</feature>
<dbReference type="InterPro" id="IPR000551">
    <property type="entry name" value="MerR-type_HTH_dom"/>
</dbReference>
<protein>
    <submittedName>
        <fullName evidence="3">MerR family transcriptional regulator</fullName>
    </submittedName>
</protein>
<dbReference type="Pfam" id="PF13411">
    <property type="entry name" value="MerR_1"/>
    <property type="match status" value="1"/>
</dbReference>
<proteinExistence type="predicted"/>
<dbReference type="InterPro" id="IPR009061">
    <property type="entry name" value="DNA-bd_dom_put_sf"/>
</dbReference>
<dbReference type="CDD" id="cd04776">
    <property type="entry name" value="HTH_GnyR"/>
    <property type="match status" value="1"/>
</dbReference>
<dbReference type="SMART" id="SM00422">
    <property type="entry name" value="HTH_MERR"/>
    <property type="match status" value="1"/>
</dbReference>
<name>A0A5Q2QE37_9GAMM</name>
<dbReference type="PANTHER" id="PTHR30204:SF58">
    <property type="entry name" value="HTH-TYPE TRANSCRIPTIONAL REGULATOR YFMP"/>
    <property type="match status" value="1"/>
</dbReference>
<evidence type="ECO:0000259" key="2">
    <source>
        <dbReference type="PROSITE" id="PS50937"/>
    </source>
</evidence>
<reference evidence="3 4" key="1">
    <citation type="submission" date="2019-11" db="EMBL/GenBank/DDBJ databases">
        <authorList>
            <person name="Khan S.A."/>
            <person name="Jeon C.O."/>
            <person name="Chun B.H."/>
        </authorList>
    </citation>
    <scope>NUCLEOTIDE SEQUENCE [LARGE SCALE GENOMIC DNA]</scope>
    <source>
        <strain evidence="3 4">IMCC 1097</strain>
    </source>
</reference>
<dbReference type="PANTHER" id="PTHR30204">
    <property type="entry name" value="REDOX-CYCLING DRUG-SENSING TRANSCRIPTIONAL ACTIVATOR SOXR"/>
    <property type="match status" value="1"/>
</dbReference>
<dbReference type="GO" id="GO:0003677">
    <property type="term" value="F:DNA binding"/>
    <property type="evidence" value="ECO:0007669"/>
    <property type="project" value="UniProtKB-KW"/>
</dbReference>
<dbReference type="KEGG" id="llp:GH975_06635"/>
<organism evidence="3 4">
    <name type="scientific">Litorivicinus lipolyticus</name>
    <dbReference type="NCBI Taxonomy" id="418701"/>
    <lineage>
        <taxon>Bacteria</taxon>
        <taxon>Pseudomonadati</taxon>
        <taxon>Pseudomonadota</taxon>
        <taxon>Gammaproteobacteria</taxon>
        <taxon>Oceanospirillales</taxon>
        <taxon>Litorivicinaceae</taxon>
        <taxon>Litorivicinus</taxon>
    </lineage>
</organism>
<dbReference type="GO" id="GO:0003700">
    <property type="term" value="F:DNA-binding transcription factor activity"/>
    <property type="evidence" value="ECO:0007669"/>
    <property type="project" value="InterPro"/>
</dbReference>
<dbReference type="PROSITE" id="PS50937">
    <property type="entry name" value="HTH_MERR_2"/>
    <property type="match status" value="1"/>
</dbReference>
<sequence>MDTLFSINELAEQFDITARAIRFYEDKGLIVPGRAGSRRVYTRRDRGRLQLILRGKRLGFSLEEIRQYLNLYDQDPTLVSQMQLLLNKVEERRVQLVQQQKDIIETLADLDGIRQQTEGLLAAAEGTK</sequence>
<dbReference type="EMBL" id="CP045871">
    <property type="protein sequence ID" value="QGG80267.1"/>
    <property type="molecule type" value="Genomic_DNA"/>
</dbReference>
<accession>A0A5Q2QE37</accession>
<evidence type="ECO:0000256" key="1">
    <source>
        <dbReference type="ARBA" id="ARBA00023125"/>
    </source>
</evidence>
<dbReference type="AlphaFoldDB" id="A0A5Q2QE37"/>
<dbReference type="Gene3D" id="1.10.1660.10">
    <property type="match status" value="1"/>
</dbReference>
<dbReference type="Proteomes" id="UP000388235">
    <property type="component" value="Chromosome"/>
</dbReference>
<evidence type="ECO:0000313" key="4">
    <source>
        <dbReference type="Proteomes" id="UP000388235"/>
    </source>
</evidence>
<dbReference type="SUPFAM" id="SSF46955">
    <property type="entry name" value="Putative DNA-binding domain"/>
    <property type="match status" value="1"/>
</dbReference>
<keyword evidence="4" id="KW-1185">Reference proteome</keyword>
<keyword evidence="1" id="KW-0238">DNA-binding</keyword>
<evidence type="ECO:0000313" key="3">
    <source>
        <dbReference type="EMBL" id="QGG80267.1"/>
    </source>
</evidence>
<dbReference type="RefSeq" id="WP_153713771.1">
    <property type="nucleotide sequence ID" value="NZ_CP045871.1"/>
</dbReference>
<gene>
    <name evidence="3" type="ORF">GH975_06635</name>
</gene>